<reference evidence="1 2" key="1">
    <citation type="submission" date="2018-03" db="EMBL/GenBank/DDBJ databases">
        <title>Genomic Encyclopedia of Archaeal and Bacterial Type Strains, Phase II (KMG-II): from individual species to whole genera.</title>
        <authorList>
            <person name="Goeker M."/>
        </authorList>
    </citation>
    <scope>NUCLEOTIDE SEQUENCE [LARGE SCALE GENOMIC DNA]</scope>
    <source>
        <strain evidence="1 2">DSM 45211</strain>
    </source>
</reference>
<gene>
    <name evidence="1" type="ORF">CLV30_106174</name>
</gene>
<keyword evidence="2" id="KW-1185">Reference proteome</keyword>
<proteinExistence type="predicted"/>
<sequence>MVSEIKWPAAEQEGARRGGSFYLGAAVCKRGHVETVDLEPGGPVTVSDACPSCGARMLTACRSCGVRIRGDQFVPGVVSFSTPRRPSFCDGCGAAMPWATRQERIHELENLLDEAEEIDEADLVVIQDHLERLRESSLSERDEKAAWSEVKRRSGDALRSERVSNVLEGLVTAAIRAQLNL</sequence>
<name>A0A2P8E3X9_9ACTN</name>
<organism evidence="1 2">
    <name type="scientific">Haloactinopolyspora alba</name>
    <dbReference type="NCBI Taxonomy" id="648780"/>
    <lineage>
        <taxon>Bacteria</taxon>
        <taxon>Bacillati</taxon>
        <taxon>Actinomycetota</taxon>
        <taxon>Actinomycetes</taxon>
        <taxon>Jiangellales</taxon>
        <taxon>Jiangellaceae</taxon>
        <taxon>Haloactinopolyspora</taxon>
    </lineage>
</organism>
<dbReference type="Proteomes" id="UP000243528">
    <property type="component" value="Unassembled WGS sequence"/>
</dbReference>
<evidence type="ECO:0000313" key="2">
    <source>
        <dbReference type="Proteomes" id="UP000243528"/>
    </source>
</evidence>
<evidence type="ECO:0000313" key="1">
    <source>
        <dbReference type="EMBL" id="PSL04169.1"/>
    </source>
</evidence>
<dbReference type="Pfam" id="PF10083">
    <property type="entry name" value="DUF2321"/>
    <property type="match status" value="1"/>
</dbReference>
<dbReference type="AlphaFoldDB" id="A0A2P8E3X9"/>
<dbReference type="EMBL" id="PYGE01000006">
    <property type="protein sequence ID" value="PSL04169.1"/>
    <property type="molecule type" value="Genomic_DNA"/>
</dbReference>
<accession>A0A2P8E3X9</accession>
<protein>
    <submittedName>
        <fullName evidence="1">Uncharacterized protein DUF2321</fullName>
    </submittedName>
</protein>
<dbReference type="OrthoDB" id="2328009at2"/>
<comment type="caution">
    <text evidence="1">The sequence shown here is derived from an EMBL/GenBank/DDBJ whole genome shotgun (WGS) entry which is preliminary data.</text>
</comment>
<dbReference type="InterPro" id="IPR016891">
    <property type="entry name" value="DUF2321"/>
</dbReference>